<dbReference type="Proteomes" id="UP000800200">
    <property type="component" value="Unassembled WGS sequence"/>
</dbReference>
<evidence type="ECO:0000313" key="3">
    <source>
        <dbReference type="Proteomes" id="UP000800200"/>
    </source>
</evidence>
<dbReference type="SUPFAM" id="SSF51735">
    <property type="entry name" value="NAD(P)-binding Rossmann-fold domains"/>
    <property type="match status" value="1"/>
</dbReference>
<name>A0A6A6EBD5_9PEZI</name>
<dbReference type="Gene3D" id="3.40.50.720">
    <property type="entry name" value="NAD(P)-binding Rossmann-like Domain"/>
    <property type="match status" value="1"/>
</dbReference>
<dbReference type="AlphaFoldDB" id="A0A6A6EBD5"/>
<dbReference type="PANTHER" id="PTHR43157">
    <property type="entry name" value="PHOSPHATIDYLINOSITOL-GLYCAN BIOSYNTHESIS CLASS F PROTEIN-RELATED"/>
    <property type="match status" value="1"/>
</dbReference>
<dbReference type="EMBL" id="ML994628">
    <property type="protein sequence ID" value="KAF2187146.1"/>
    <property type="molecule type" value="Genomic_DNA"/>
</dbReference>
<evidence type="ECO:0000256" key="1">
    <source>
        <dbReference type="ARBA" id="ARBA00023002"/>
    </source>
</evidence>
<reference evidence="2" key="1">
    <citation type="journal article" date="2020" name="Stud. Mycol.">
        <title>101 Dothideomycetes genomes: a test case for predicting lifestyles and emergence of pathogens.</title>
        <authorList>
            <person name="Haridas S."/>
            <person name="Albert R."/>
            <person name="Binder M."/>
            <person name="Bloem J."/>
            <person name="Labutti K."/>
            <person name="Salamov A."/>
            <person name="Andreopoulos B."/>
            <person name="Baker S."/>
            <person name="Barry K."/>
            <person name="Bills G."/>
            <person name="Bluhm B."/>
            <person name="Cannon C."/>
            <person name="Castanera R."/>
            <person name="Culley D."/>
            <person name="Daum C."/>
            <person name="Ezra D."/>
            <person name="Gonzalez J."/>
            <person name="Henrissat B."/>
            <person name="Kuo A."/>
            <person name="Liang C."/>
            <person name="Lipzen A."/>
            <person name="Lutzoni F."/>
            <person name="Magnuson J."/>
            <person name="Mondo S."/>
            <person name="Nolan M."/>
            <person name="Ohm R."/>
            <person name="Pangilinan J."/>
            <person name="Park H.-J."/>
            <person name="Ramirez L."/>
            <person name="Alfaro M."/>
            <person name="Sun H."/>
            <person name="Tritt A."/>
            <person name="Yoshinaga Y."/>
            <person name="Zwiers L.-H."/>
            <person name="Turgeon B."/>
            <person name="Goodwin S."/>
            <person name="Spatafora J."/>
            <person name="Crous P."/>
            <person name="Grigoriev I."/>
        </authorList>
    </citation>
    <scope>NUCLEOTIDE SEQUENCE</scope>
    <source>
        <strain evidence="2">CBS 207.26</strain>
    </source>
</reference>
<dbReference type="PANTHER" id="PTHR43157:SF31">
    <property type="entry name" value="PHOSPHATIDYLINOSITOL-GLYCAN BIOSYNTHESIS CLASS F PROTEIN"/>
    <property type="match status" value="1"/>
</dbReference>
<dbReference type="GO" id="GO:0016491">
    <property type="term" value="F:oxidoreductase activity"/>
    <property type="evidence" value="ECO:0007669"/>
    <property type="project" value="UniProtKB-KW"/>
</dbReference>
<dbReference type="OrthoDB" id="542013at2759"/>
<sequence length="240" mass="26370">MVNILGFLHSQLFVSLPKPSGSYVGKTIIVTGSNVGLGKEAARHFARLGASTIILAVRSTEKGNAAKEDIERTTNCPKSVIRVWQLDMSSYQSVQDFASRVERELPRVDVALLNAGIVKANFEIMEKDEATITVNVVTTFLLALLLLPKLKETAQKLNTRPNLTITASEVHSWAKFPEKNAPEGGIFDKLNENNGHVDMEDRYQVSKLLEVFGIRAMADRKPASQIPVTINCVNPGLCHS</sequence>
<organism evidence="2 3">
    <name type="scientific">Zopfia rhizophila CBS 207.26</name>
    <dbReference type="NCBI Taxonomy" id="1314779"/>
    <lineage>
        <taxon>Eukaryota</taxon>
        <taxon>Fungi</taxon>
        <taxon>Dikarya</taxon>
        <taxon>Ascomycota</taxon>
        <taxon>Pezizomycotina</taxon>
        <taxon>Dothideomycetes</taxon>
        <taxon>Dothideomycetes incertae sedis</taxon>
        <taxon>Zopfiaceae</taxon>
        <taxon>Zopfia</taxon>
    </lineage>
</organism>
<evidence type="ECO:0000313" key="2">
    <source>
        <dbReference type="EMBL" id="KAF2187146.1"/>
    </source>
</evidence>
<dbReference type="Pfam" id="PF00106">
    <property type="entry name" value="adh_short"/>
    <property type="match status" value="1"/>
</dbReference>
<dbReference type="InterPro" id="IPR036291">
    <property type="entry name" value="NAD(P)-bd_dom_sf"/>
</dbReference>
<gene>
    <name evidence="2" type="ORF">K469DRAFT_705700</name>
</gene>
<accession>A0A6A6EBD5</accession>
<protein>
    <submittedName>
        <fullName evidence="2">NAD(P)-binding protein</fullName>
    </submittedName>
</protein>
<keyword evidence="3" id="KW-1185">Reference proteome</keyword>
<keyword evidence="1" id="KW-0560">Oxidoreductase</keyword>
<dbReference type="InterPro" id="IPR002347">
    <property type="entry name" value="SDR_fam"/>
</dbReference>
<dbReference type="PRINTS" id="PR00081">
    <property type="entry name" value="GDHRDH"/>
</dbReference>
<proteinExistence type="predicted"/>